<accession>A0A5C8NFL3</accession>
<gene>
    <name evidence="1" type="ORF">FHP06_14880</name>
</gene>
<keyword evidence="2" id="KW-1185">Reference proteome</keyword>
<evidence type="ECO:0000313" key="2">
    <source>
        <dbReference type="Proteomes" id="UP000321571"/>
    </source>
</evidence>
<dbReference type="Proteomes" id="UP000321571">
    <property type="component" value="Unassembled WGS sequence"/>
</dbReference>
<reference evidence="1 2" key="1">
    <citation type="submission" date="2019-06" db="EMBL/GenBank/DDBJ databases">
        <title>Aeromicrobium sp. nov., isolated from a maize field.</title>
        <authorList>
            <person name="Lin S.-Y."/>
            <person name="Tsai C.-F."/>
            <person name="Young C.-C."/>
        </authorList>
    </citation>
    <scope>NUCLEOTIDE SEQUENCE [LARGE SCALE GENOMIC DNA]</scope>
    <source>
        <strain evidence="1 2">CC-CFT486</strain>
    </source>
</reference>
<name>A0A5C8NFL3_9ACTN</name>
<comment type="caution">
    <text evidence="1">The sequence shown here is derived from an EMBL/GenBank/DDBJ whole genome shotgun (WGS) entry which is preliminary data.</text>
</comment>
<dbReference type="AlphaFoldDB" id="A0A5C8NFL3"/>
<sequence length="214" mass="23617">MTLRPVSEVAAGDWLRGADPCLGPSGFEAYARLLHHADDGWRQEGHVEEELLRRLCDVLAQHTTTPDDCRFGLWDGYGELHGGDAAGFLVAFSGPMRWPGRIFRPERKQPPPPPAFPQDVLDGPKLALDHDYLLFAGPLADAGRWGAAPYAPGHPRDVNSPNLIWPADHAWTVTTNIDSEWTGVGGTARLVEDLLATPGLEVVRTRHDHREETR</sequence>
<evidence type="ECO:0000313" key="1">
    <source>
        <dbReference type="EMBL" id="TXL57318.1"/>
    </source>
</evidence>
<dbReference type="EMBL" id="VDUX01000008">
    <property type="protein sequence ID" value="TXL57318.1"/>
    <property type="molecule type" value="Genomic_DNA"/>
</dbReference>
<dbReference type="RefSeq" id="WP_147687586.1">
    <property type="nucleotide sequence ID" value="NZ_VDUX01000008.1"/>
</dbReference>
<protein>
    <submittedName>
        <fullName evidence="1">Uncharacterized protein</fullName>
    </submittedName>
</protein>
<organism evidence="1 2">
    <name type="scientific">Aeromicrobium terrae</name>
    <dbReference type="NCBI Taxonomy" id="2498846"/>
    <lineage>
        <taxon>Bacteria</taxon>
        <taxon>Bacillati</taxon>
        <taxon>Actinomycetota</taxon>
        <taxon>Actinomycetes</taxon>
        <taxon>Propionibacteriales</taxon>
        <taxon>Nocardioidaceae</taxon>
        <taxon>Aeromicrobium</taxon>
    </lineage>
</organism>
<dbReference type="OrthoDB" id="2426596at2"/>
<proteinExistence type="predicted"/>